<evidence type="ECO:0000256" key="4">
    <source>
        <dbReference type="ARBA" id="ARBA00022881"/>
    </source>
</evidence>
<feature type="domain" description="UvrC family homology region profile" evidence="8">
    <location>
        <begin position="215"/>
        <end position="390"/>
    </location>
</feature>
<organism evidence="9">
    <name type="scientific">marine sediment metagenome</name>
    <dbReference type="NCBI Taxonomy" id="412755"/>
    <lineage>
        <taxon>unclassified sequences</taxon>
        <taxon>metagenomes</taxon>
        <taxon>ecological metagenomes</taxon>
    </lineage>
</organism>
<evidence type="ECO:0000259" key="7">
    <source>
        <dbReference type="PROSITE" id="PS50164"/>
    </source>
</evidence>
<dbReference type="PROSITE" id="PS50165">
    <property type="entry name" value="UVRC"/>
    <property type="match status" value="1"/>
</dbReference>
<evidence type="ECO:0000256" key="5">
    <source>
        <dbReference type="ARBA" id="ARBA00023204"/>
    </source>
</evidence>
<dbReference type="InterPro" id="IPR047296">
    <property type="entry name" value="GIY-YIG_UvrC_Cho"/>
</dbReference>
<keyword evidence="2" id="KW-0227">DNA damage</keyword>
<dbReference type="InterPro" id="IPR035901">
    <property type="entry name" value="GIY-YIG_endonuc_sf"/>
</dbReference>
<accession>X1KNT3</accession>
<keyword evidence="3" id="KW-0228">DNA excision</keyword>
<sequence length="390" mass="45838">MMFRFVEKTKIPQLPEHSEGWRRMNVLRLPKSSGVYVFKKNREFLYIGKASNLKERVKNHFSQPAYRDSLFLDKVKKIGFIKTDSEIEALILEANLIKKYQPRYNIVWKDDKNYFYVGITKEIFPRIFITHQPKSKSKKIPSSPPSLTQAQRRAEKNRMFFDSLRENSVINYLGPFVDGKSLKATLKVLRKVFPFRTCKTLPKRPCLWYQLGRCPAPCFIRSKNEYRKNIKNLMKILQGKKNQVLKNLKKEMKKASDLQNYERAAKIRNQIAALEKVLAHAKIFEFEAPQKIDWPQVQKIFQKILKTKKGISRIEAYDVSNIQGQEATGSMVTFVRGLPDKNFYRKFKIRIAGKPNDIAMIKEVLSRRFWHPEWLYPDLILIDGGKAQLN</sequence>
<dbReference type="PANTHER" id="PTHR30562">
    <property type="entry name" value="UVRC/OXIDOREDUCTASE"/>
    <property type="match status" value="1"/>
</dbReference>
<dbReference type="InterPro" id="IPR001943">
    <property type="entry name" value="UVR_dom"/>
</dbReference>
<evidence type="ECO:0000256" key="3">
    <source>
        <dbReference type="ARBA" id="ARBA00022769"/>
    </source>
</evidence>
<dbReference type="Gene3D" id="3.30.420.340">
    <property type="entry name" value="UvrC, RNAse H endonuclease domain"/>
    <property type="match status" value="1"/>
</dbReference>
<gene>
    <name evidence="9" type="ORF">S06H3_06857</name>
</gene>
<dbReference type="PROSITE" id="PS50164">
    <property type="entry name" value="GIY_YIG"/>
    <property type="match status" value="1"/>
</dbReference>
<feature type="domain" description="GIY-YIG" evidence="7">
    <location>
        <begin position="31"/>
        <end position="106"/>
    </location>
</feature>
<comment type="caution">
    <text evidence="9">The sequence shown here is derived from an EMBL/GenBank/DDBJ whole genome shotgun (WGS) entry which is preliminary data.</text>
</comment>
<dbReference type="GO" id="GO:0009380">
    <property type="term" value="C:excinuclease repair complex"/>
    <property type="evidence" value="ECO:0007669"/>
    <property type="project" value="TreeGrafter"/>
</dbReference>
<keyword evidence="5" id="KW-0234">DNA repair</keyword>
<keyword evidence="1" id="KW-0963">Cytoplasm</keyword>
<dbReference type="Pfam" id="PF01541">
    <property type="entry name" value="GIY-YIG"/>
    <property type="match status" value="1"/>
</dbReference>
<reference evidence="9" key="1">
    <citation type="journal article" date="2014" name="Front. Microbiol.">
        <title>High frequency of phylogenetically diverse reductive dehalogenase-homologous genes in deep subseafloor sedimentary metagenomes.</title>
        <authorList>
            <person name="Kawai M."/>
            <person name="Futagami T."/>
            <person name="Toyoda A."/>
            <person name="Takaki Y."/>
            <person name="Nishi S."/>
            <person name="Hori S."/>
            <person name="Arai W."/>
            <person name="Tsubouchi T."/>
            <person name="Morono Y."/>
            <person name="Uchiyama I."/>
            <person name="Ito T."/>
            <person name="Fujiyama A."/>
            <person name="Inagaki F."/>
            <person name="Takami H."/>
        </authorList>
    </citation>
    <scope>NUCLEOTIDE SEQUENCE</scope>
    <source>
        <strain evidence="9">Expedition CK06-06</strain>
    </source>
</reference>
<dbReference type="InterPro" id="IPR001162">
    <property type="entry name" value="UvrC_RNase_H_dom"/>
</dbReference>
<dbReference type="InterPro" id="IPR050066">
    <property type="entry name" value="UvrABC_protein_C"/>
</dbReference>
<dbReference type="PROSITE" id="PS50151">
    <property type="entry name" value="UVR"/>
    <property type="match status" value="1"/>
</dbReference>
<evidence type="ECO:0000259" key="8">
    <source>
        <dbReference type="PROSITE" id="PS50165"/>
    </source>
</evidence>
<dbReference type="EMBL" id="BARV01002715">
    <property type="protein sequence ID" value="GAH95290.1"/>
    <property type="molecule type" value="Genomic_DNA"/>
</dbReference>
<dbReference type="SUPFAM" id="SSF46600">
    <property type="entry name" value="C-terminal UvrC-binding domain of UvrB"/>
    <property type="match status" value="1"/>
</dbReference>
<dbReference type="CDD" id="cd10434">
    <property type="entry name" value="GIY-YIG_UvrC_Cho"/>
    <property type="match status" value="1"/>
</dbReference>
<dbReference type="FunFam" id="3.40.1440.10:FF:000001">
    <property type="entry name" value="UvrABC system protein C"/>
    <property type="match status" value="1"/>
</dbReference>
<feature type="non-terminal residue" evidence="9">
    <location>
        <position position="390"/>
    </location>
</feature>
<dbReference type="Gene3D" id="3.40.1440.10">
    <property type="entry name" value="GIY-YIG endonuclease"/>
    <property type="match status" value="1"/>
</dbReference>
<evidence type="ECO:0000259" key="6">
    <source>
        <dbReference type="PROSITE" id="PS50151"/>
    </source>
</evidence>
<dbReference type="AlphaFoldDB" id="X1KNT3"/>
<evidence type="ECO:0008006" key="10">
    <source>
        <dbReference type="Google" id="ProtNLM"/>
    </source>
</evidence>
<evidence type="ECO:0000313" key="9">
    <source>
        <dbReference type="EMBL" id="GAH95290.1"/>
    </source>
</evidence>
<dbReference type="Pfam" id="PF02151">
    <property type="entry name" value="UVR"/>
    <property type="match status" value="1"/>
</dbReference>
<keyword evidence="4" id="KW-0267">Excision nuclease</keyword>
<dbReference type="InterPro" id="IPR036876">
    <property type="entry name" value="UVR_dom_sf"/>
</dbReference>
<feature type="domain" description="UVR" evidence="6">
    <location>
        <begin position="242"/>
        <end position="277"/>
    </location>
</feature>
<protein>
    <recommendedName>
        <fullName evidence="10">GIY-YIG domain-containing protein</fullName>
    </recommendedName>
</protein>
<name>X1KNT3_9ZZZZ</name>
<dbReference type="GO" id="GO:0009381">
    <property type="term" value="F:excinuclease ABC activity"/>
    <property type="evidence" value="ECO:0007669"/>
    <property type="project" value="InterPro"/>
</dbReference>
<dbReference type="Pfam" id="PF08459">
    <property type="entry name" value="UvrC_RNaseH_dom"/>
    <property type="match status" value="1"/>
</dbReference>
<dbReference type="GO" id="GO:0006289">
    <property type="term" value="P:nucleotide-excision repair"/>
    <property type="evidence" value="ECO:0007669"/>
    <property type="project" value="InterPro"/>
</dbReference>
<proteinExistence type="predicted"/>
<dbReference type="PANTHER" id="PTHR30562:SF1">
    <property type="entry name" value="UVRABC SYSTEM PROTEIN C"/>
    <property type="match status" value="1"/>
</dbReference>
<dbReference type="InterPro" id="IPR000305">
    <property type="entry name" value="GIY-YIG_endonuc"/>
</dbReference>
<dbReference type="Gene3D" id="4.10.860.10">
    <property type="entry name" value="UVR domain"/>
    <property type="match status" value="1"/>
</dbReference>
<dbReference type="SUPFAM" id="SSF82771">
    <property type="entry name" value="GIY-YIG endonuclease"/>
    <property type="match status" value="1"/>
</dbReference>
<evidence type="ECO:0000256" key="2">
    <source>
        <dbReference type="ARBA" id="ARBA00022763"/>
    </source>
</evidence>
<evidence type="ECO:0000256" key="1">
    <source>
        <dbReference type="ARBA" id="ARBA00022490"/>
    </source>
</evidence>
<dbReference type="InterPro" id="IPR038476">
    <property type="entry name" value="UvrC_RNase_H_dom_sf"/>
</dbReference>
<dbReference type="SMART" id="SM00465">
    <property type="entry name" value="GIYc"/>
    <property type="match status" value="1"/>
</dbReference>